<evidence type="ECO:0000256" key="10">
    <source>
        <dbReference type="PROSITE-ProRule" id="PRU01024"/>
    </source>
</evidence>
<dbReference type="NCBIfam" id="NF009639">
    <property type="entry name" value="PRK13168.1"/>
    <property type="match status" value="1"/>
</dbReference>
<evidence type="ECO:0000313" key="15">
    <source>
        <dbReference type="Proteomes" id="UP000214610"/>
    </source>
</evidence>
<protein>
    <recommendedName>
        <fullName evidence="9">23S rRNA (uracil(1939)-C(5))-methyltransferase RlmD</fullName>
        <ecNumber evidence="9">2.1.1.190</ecNumber>
    </recommendedName>
    <alternativeName>
        <fullName evidence="9">23S rRNA(m5U1939)-methyltransferase</fullName>
    </alternativeName>
</protein>
<comment type="caution">
    <text evidence="14">The sequence shown here is derived from an EMBL/GenBank/DDBJ whole genome shotgun (WGS) entry which is preliminary data.</text>
</comment>
<dbReference type="Gene3D" id="3.40.50.150">
    <property type="entry name" value="Vaccinia Virus protein VP39"/>
    <property type="match status" value="1"/>
</dbReference>
<comment type="catalytic activity">
    <reaction evidence="9">
        <text>uridine(1939) in 23S rRNA + S-adenosyl-L-methionine = 5-methyluridine(1939) in 23S rRNA + S-adenosyl-L-homocysteine + H(+)</text>
        <dbReference type="Rhea" id="RHEA:42908"/>
        <dbReference type="Rhea" id="RHEA-COMP:10278"/>
        <dbReference type="Rhea" id="RHEA-COMP:10279"/>
        <dbReference type="ChEBI" id="CHEBI:15378"/>
        <dbReference type="ChEBI" id="CHEBI:57856"/>
        <dbReference type="ChEBI" id="CHEBI:59789"/>
        <dbReference type="ChEBI" id="CHEBI:65315"/>
        <dbReference type="ChEBI" id="CHEBI:74447"/>
        <dbReference type="EC" id="2.1.1.190"/>
    </reaction>
</comment>
<feature type="binding site" evidence="9">
    <location>
        <position position="74"/>
    </location>
    <ligand>
        <name>[4Fe-4S] cluster</name>
        <dbReference type="ChEBI" id="CHEBI:49883"/>
    </ligand>
</feature>
<dbReference type="EC" id="2.1.1.190" evidence="9"/>
<dbReference type="InterPro" id="IPR030391">
    <property type="entry name" value="MeTrfase_TrmA_CS"/>
</dbReference>
<evidence type="ECO:0000256" key="12">
    <source>
        <dbReference type="SAM" id="MobiDB-lite"/>
    </source>
</evidence>
<sequence>MKKQKVRDKFIVTVDSLDQEGRGVSRREGKVVFIEGALPGEEVEYERIRNKQAFESGIATQIFKESSLRVAPRCPYFGMADGSCGGCAMQHLEPRAQVAVKQKVLMDSLKHIGRVKPLRILPPIFGPEWHYRHRARLSVKDVLKKNTVLVGFHEKRSSFIADMKSCKILPKKVSDLLVPLRDLISSLKLRQKIPQIEIAVAGEHTALVLRVLETPSQEDETKLRDFQRQYGVEFWYQPKGPDTVFPMDPENLNNLKLVHSETGVTTVFKPTDFTQVNHALNDVMITRALRLLKLRTTDKVADFFCGLGNFTLPIATKSAKVFGIEGSEQLVKRAEASAVANGLADKASFRERNLFTWTLEDWTALWKEMGGIDKVLIDPPRDGAQALCTSLAETSERPERIVYVSCSPATLARDCNILVNEGGWVLKAAGIMNMFPHTGHVESIALFEQGSSEELELCKIKKAEKPEESVEEESKPDNEGNPSE</sequence>
<dbReference type="Proteomes" id="UP000214610">
    <property type="component" value="Unassembled WGS sequence"/>
</dbReference>
<feature type="binding site" evidence="9 10">
    <location>
        <position position="378"/>
    </location>
    <ligand>
        <name>S-adenosyl-L-methionine</name>
        <dbReference type="ChEBI" id="CHEBI:59789"/>
    </ligand>
</feature>
<dbReference type="PROSITE" id="PS50926">
    <property type="entry name" value="TRAM"/>
    <property type="match status" value="1"/>
</dbReference>
<dbReference type="Pfam" id="PF01938">
    <property type="entry name" value="TRAM"/>
    <property type="match status" value="1"/>
</dbReference>
<evidence type="ECO:0000256" key="2">
    <source>
        <dbReference type="ARBA" id="ARBA00022552"/>
    </source>
</evidence>
<evidence type="ECO:0000256" key="9">
    <source>
        <dbReference type="HAMAP-Rule" id="MF_01010"/>
    </source>
</evidence>
<dbReference type="PROSITE" id="PS01231">
    <property type="entry name" value="TRMA_2"/>
    <property type="match status" value="1"/>
</dbReference>
<dbReference type="SUPFAM" id="SSF53335">
    <property type="entry name" value="S-adenosyl-L-methionine-dependent methyltransferases"/>
    <property type="match status" value="1"/>
</dbReference>
<dbReference type="RefSeq" id="WP_066590635.1">
    <property type="nucleotide sequence ID" value="NZ_CAJTBZ010000001.1"/>
</dbReference>
<feature type="active site" evidence="11">
    <location>
        <position position="406"/>
    </location>
</feature>
<keyword evidence="3 9" id="KW-0489">Methyltransferase</keyword>
<dbReference type="GO" id="GO:0070041">
    <property type="term" value="F:rRNA (uridine-C5-)-methyltransferase activity"/>
    <property type="evidence" value="ECO:0007669"/>
    <property type="project" value="UniProtKB-UniRule"/>
</dbReference>
<keyword evidence="1 9" id="KW-0004">4Fe-4S</keyword>
<feature type="compositionally biased region" description="Basic and acidic residues" evidence="12">
    <location>
        <begin position="462"/>
        <end position="478"/>
    </location>
</feature>
<organism evidence="14 15">
    <name type="scientific">Turicimonas muris</name>
    <dbReference type="NCBI Taxonomy" id="1796652"/>
    <lineage>
        <taxon>Bacteria</taxon>
        <taxon>Pseudomonadati</taxon>
        <taxon>Pseudomonadota</taxon>
        <taxon>Betaproteobacteria</taxon>
        <taxon>Burkholderiales</taxon>
        <taxon>Sutterellaceae</taxon>
        <taxon>Turicimonas</taxon>
    </lineage>
</organism>
<dbReference type="PANTHER" id="PTHR11061:SF49">
    <property type="entry name" value="23S RRNA (URACIL(1939)-C(5))-METHYLTRANSFERASE RLMD"/>
    <property type="match status" value="1"/>
</dbReference>
<feature type="binding site" evidence="9 10">
    <location>
        <position position="275"/>
    </location>
    <ligand>
        <name>S-adenosyl-L-methionine</name>
        <dbReference type="ChEBI" id="CHEBI:59789"/>
    </ligand>
</feature>
<dbReference type="InterPro" id="IPR010280">
    <property type="entry name" value="U5_MeTrfase_fam"/>
</dbReference>
<feature type="active site" description="Nucleophile" evidence="9 10">
    <location>
        <position position="406"/>
    </location>
</feature>
<dbReference type="Pfam" id="PF05958">
    <property type="entry name" value="tRNA_U5-meth_tr"/>
    <property type="match status" value="1"/>
</dbReference>
<keyword evidence="6 9" id="KW-0479">Metal-binding</keyword>
<dbReference type="HAMAP" id="MF_01010">
    <property type="entry name" value="23SrRNA_methyltr_RlmD"/>
    <property type="match status" value="1"/>
</dbReference>
<dbReference type="AlphaFoldDB" id="A0A227KQL4"/>
<dbReference type="GO" id="GO:0070475">
    <property type="term" value="P:rRNA base methylation"/>
    <property type="evidence" value="ECO:0007669"/>
    <property type="project" value="TreeGrafter"/>
</dbReference>
<keyword evidence="15" id="KW-1185">Reference proteome</keyword>
<keyword evidence="2 9" id="KW-0698">rRNA processing</keyword>
<keyword evidence="4 9" id="KW-0808">Transferase</keyword>
<dbReference type="Gene3D" id="2.40.50.140">
    <property type="entry name" value="Nucleic acid-binding proteins"/>
    <property type="match status" value="1"/>
</dbReference>
<keyword evidence="7 9" id="KW-0408">Iron</keyword>
<accession>A0A227KQL4</accession>
<dbReference type="NCBIfam" id="TIGR00479">
    <property type="entry name" value="rumA"/>
    <property type="match status" value="1"/>
</dbReference>
<feature type="region of interest" description="Disordered" evidence="12">
    <location>
        <begin position="462"/>
        <end position="484"/>
    </location>
</feature>
<keyword evidence="8 9" id="KW-0411">Iron-sulfur</keyword>
<evidence type="ECO:0000313" key="14">
    <source>
        <dbReference type="EMBL" id="OXE50809.1"/>
    </source>
</evidence>
<comment type="function">
    <text evidence="9">Catalyzes the formation of 5-methyl-uridine at position 1939 (m5U1939) in 23S rRNA.</text>
</comment>
<evidence type="ECO:0000256" key="6">
    <source>
        <dbReference type="ARBA" id="ARBA00022723"/>
    </source>
</evidence>
<gene>
    <name evidence="9" type="primary">rlmD</name>
    <name evidence="14" type="ORF">ADH67_00455</name>
</gene>
<feature type="domain" description="TRAM" evidence="13">
    <location>
        <begin position="3"/>
        <end position="61"/>
    </location>
</feature>
<dbReference type="InterPro" id="IPR030390">
    <property type="entry name" value="MeTrfase_TrmA_AS"/>
</dbReference>
<name>A0A227KQL4_9BURK</name>
<dbReference type="GO" id="GO:0005506">
    <property type="term" value="F:iron ion binding"/>
    <property type="evidence" value="ECO:0007669"/>
    <property type="project" value="UniProtKB-UniRule"/>
</dbReference>
<evidence type="ECO:0000256" key="5">
    <source>
        <dbReference type="ARBA" id="ARBA00022691"/>
    </source>
</evidence>
<dbReference type="InterPro" id="IPR012340">
    <property type="entry name" value="NA-bd_OB-fold"/>
</dbReference>
<evidence type="ECO:0000256" key="8">
    <source>
        <dbReference type="ARBA" id="ARBA00023014"/>
    </source>
</evidence>
<comment type="similarity">
    <text evidence="9">Belongs to the class I-like SAM-binding methyltransferase superfamily. RNA M5U methyltransferase family. RlmD subfamily.</text>
</comment>
<dbReference type="GO" id="GO:0051539">
    <property type="term" value="F:4 iron, 4 sulfur cluster binding"/>
    <property type="evidence" value="ECO:0007669"/>
    <property type="project" value="UniProtKB-KW"/>
</dbReference>
<dbReference type="EMBL" id="NHMP01000001">
    <property type="protein sequence ID" value="OXE50809.1"/>
    <property type="molecule type" value="Genomic_DNA"/>
</dbReference>
<feature type="binding site" evidence="9 10">
    <location>
        <position position="325"/>
    </location>
    <ligand>
        <name>S-adenosyl-L-methionine</name>
        <dbReference type="ChEBI" id="CHEBI:59789"/>
    </ligand>
</feature>
<feature type="binding site" evidence="9 10">
    <location>
        <position position="304"/>
    </location>
    <ligand>
        <name>S-adenosyl-L-methionine</name>
        <dbReference type="ChEBI" id="CHEBI:59789"/>
    </ligand>
</feature>
<dbReference type="InterPro" id="IPR001566">
    <property type="entry name" value="23S_rRNA_MeTrfase_RlmD"/>
</dbReference>
<dbReference type="InterPro" id="IPR002792">
    <property type="entry name" value="TRAM_dom"/>
</dbReference>
<evidence type="ECO:0000259" key="13">
    <source>
        <dbReference type="PROSITE" id="PS50926"/>
    </source>
</evidence>
<evidence type="ECO:0000256" key="3">
    <source>
        <dbReference type="ARBA" id="ARBA00022603"/>
    </source>
</evidence>
<keyword evidence="5 9" id="KW-0949">S-adenosyl-L-methionine</keyword>
<feature type="binding site" evidence="9">
    <location>
        <position position="166"/>
    </location>
    <ligand>
        <name>[4Fe-4S] cluster</name>
        <dbReference type="ChEBI" id="CHEBI:49883"/>
    </ligand>
</feature>
<evidence type="ECO:0000256" key="11">
    <source>
        <dbReference type="PROSITE-ProRule" id="PRU10015"/>
    </source>
</evidence>
<evidence type="ECO:0000256" key="1">
    <source>
        <dbReference type="ARBA" id="ARBA00022485"/>
    </source>
</evidence>
<dbReference type="CDD" id="cd02440">
    <property type="entry name" value="AdoMet_MTases"/>
    <property type="match status" value="1"/>
</dbReference>
<feature type="binding site" evidence="9">
    <location>
        <position position="353"/>
    </location>
    <ligand>
        <name>S-adenosyl-L-methionine</name>
        <dbReference type="ChEBI" id="CHEBI:59789"/>
    </ligand>
</feature>
<dbReference type="PANTHER" id="PTHR11061">
    <property type="entry name" value="RNA M5U METHYLTRANSFERASE"/>
    <property type="match status" value="1"/>
</dbReference>
<dbReference type="GO" id="GO:0003723">
    <property type="term" value="F:RNA binding"/>
    <property type="evidence" value="ECO:0007669"/>
    <property type="project" value="InterPro"/>
</dbReference>
<proteinExistence type="inferred from homology"/>
<dbReference type="GeneID" id="78362993"/>
<dbReference type="Gene3D" id="2.40.50.1070">
    <property type="match status" value="1"/>
</dbReference>
<dbReference type="PROSITE" id="PS51687">
    <property type="entry name" value="SAM_MT_RNA_M5U"/>
    <property type="match status" value="1"/>
</dbReference>
<feature type="binding site" evidence="9">
    <location>
        <position position="309"/>
    </location>
    <ligand>
        <name>S-adenosyl-L-methionine</name>
        <dbReference type="ChEBI" id="CHEBI:59789"/>
    </ligand>
</feature>
<dbReference type="SUPFAM" id="SSF50249">
    <property type="entry name" value="Nucleic acid-binding proteins"/>
    <property type="match status" value="1"/>
</dbReference>
<reference evidence="15" key="1">
    <citation type="submission" date="2017-05" db="EMBL/GenBank/DDBJ databases">
        <title>Improved OligoMM genomes.</title>
        <authorList>
            <person name="Garzetti D."/>
        </authorList>
    </citation>
    <scope>NUCLEOTIDE SEQUENCE [LARGE SCALE GENOMIC DNA]</scope>
    <source>
        <strain evidence="15">YL45</strain>
    </source>
</reference>
<evidence type="ECO:0000256" key="7">
    <source>
        <dbReference type="ARBA" id="ARBA00023004"/>
    </source>
</evidence>
<evidence type="ECO:0000256" key="4">
    <source>
        <dbReference type="ARBA" id="ARBA00022679"/>
    </source>
</evidence>
<dbReference type="InterPro" id="IPR029063">
    <property type="entry name" value="SAM-dependent_MTases_sf"/>
</dbReference>
<feature type="binding site" evidence="9">
    <location>
        <position position="84"/>
    </location>
    <ligand>
        <name>[4Fe-4S] cluster</name>
        <dbReference type="ChEBI" id="CHEBI:49883"/>
    </ligand>
</feature>
<feature type="binding site" evidence="9">
    <location>
        <position position="87"/>
    </location>
    <ligand>
        <name>[4Fe-4S] cluster</name>
        <dbReference type="ChEBI" id="CHEBI:49883"/>
    </ligand>
</feature>
<dbReference type="PROSITE" id="PS01230">
    <property type="entry name" value="TRMA_1"/>
    <property type="match status" value="1"/>
</dbReference>